<name>A0A2B7XP34_9EURO</name>
<dbReference type="OrthoDB" id="4219928at2759"/>
<accession>A0A2B7XP34</accession>
<keyword evidence="2" id="KW-1185">Reference proteome</keyword>
<gene>
    <name evidence="1" type="ORF">AJ79_05385</name>
</gene>
<dbReference type="AlphaFoldDB" id="A0A2B7XP34"/>
<evidence type="ECO:0000313" key="2">
    <source>
        <dbReference type="Proteomes" id="UP000223968"/>
    </source>
</evidence>
<organism evidence="1 2">
    <name type="scientific">Helicocarpus griseus UAMH5409</name>
    <dbReference type="NCBI Taxonomy" id="1447875"/>
    <lineage>
        <taxon>Eukaryota</taxon>
        <taxon>Fungi</taxon>
        <taxon>Dikarya</taxon>
        <taxon>Ascomycota</taxon>
        <taxon>Pezizomycotina</taxon>
        <taxon>Eurotiomycetes</taxon>
        <taxon>Eurotiomycetidae</taxon>
        <taxon>Onygenales</taxon>
        <taxon>Ajellomycetaceae</taxon>
        <taxon>Helicocarpus</taxon>
    </lineage>
</organism>
<proteinExistence type="predicted"/>
<dbReference type="Proteomes" id="UP000223968">
    <property type="component" value="Unassembled WGS sequence"/>
</dbReference>
<comment type="caution">
    <text evidence="1">The sequence shown here is derived from an EMBL/GenBank/DDBJ whole genome shotgun (WGS) entry which is preliminary data.</text>
</comment>
<dbReference type="EMBL" id="PDNB01000085">
    <property type="protein sequence ID" value="PGH10563.1"/>
    <property type="molecule type" value="Genomic_DNA"/>
</dbReference>
<reference evidence="1 2" key="1">
    <citation type="submission" date="2017-10" db="EMBL/GenBank/DDBJ databases">
        <title>Comparative genomics in systemic dimorphic fungi from Ajellomycetaceae.</title>
        <authorList>
            <person name="Munoz J.F."/>
            <person name="Mcewen J.G."/>
            <person name="Clay O.K."/>
            <person name="Cuomo C.A."/>
        </authorList>
    </citation>
    <scope>NUCLEOTIDE SEQUENCE [LARGE SCALE GENOMIC DNA]</scope>
    <source>
        <strain evidence="1 2">UAMH5409</strain>
    </source>
</reference>
<sequence length="446" mass="48861">MTSILLSSYYDDYQGNDYLGFSRKITDPAFGFGHFKTAPDPITTQSPSDPLSPYLLQGLASAVFNIREGDFISANHHRYDGRTSAPNGEKTKVSNCANQTTWSFEKSTRIRSGSGERPVKIKRLAKPKLVTIPRLPICRRDVYGDFAANDSSLAASEFEELSYDSEFLNAIPRGGYDSSAYDSGYVTQSPYGSTDDSTLSSLEDPVADASDEAVMSRLSLKIQSPQWSHQKSPLRETFPSFDGYSGNYSSPSSPLPKFTLLSPAKPTAEKRVLLAKCWSMGWILDHLETSISRSPKPDLTLSSPVIIFIRSTTEKALLDPFRDIFPSASIDQLSSLCAALVAQIYLSSVQMYEHASGSGNHNFATSGVDGVSNKARTRLGLNISETSQLWIKERLLRTRAADTNNRLNEIVDKLLIDLCGSTDCNLKGALMVLAQLLEGKRSPGAS</sequence>
<protein>
    <submittedName>
        <fullName evidence="1">Uncharacterized protein</fullName>
    </submittedName>
</protein>
<evidence type="ECO:0000313" key="1">
    <source>
        <dbReference type="EMBL" id="PGH10563.1"/>
    </source>
</evidence>